<gene>
    <name evidence="5" type="ORF">FFLO_07142</name>
</gene>
<dbReference type="PANTHER" id="PTHR47640:SF11">
    <property type="entry name" value="RNA-BINDING PROTEIN 42"/>
    <property type="match status" value="1"/>
</dbReference>
<comment type="caution">
    <text evidence="5">The sequence shown here is derived from an EMBL/GenBank/DDBJ whole genome shotgun (WGS) entry which is preliminary data.</text>
</comment>
<dbReference type="SUPFAM" id="SSF54928">
    <property type="entry name" value="RNA-binding domain, RBD"/>
    <property type="match status" value="1"/>
</dbReference>
<feature type="region of interest" description="Disordered" evidence="3">
    <location>
        <begin position="30"/>
        <end position="55"/>
    </location>
</feature>
<protein>
    <recommendedName>
        <fullName evidence="4">RRM domain-containing protein</fullName>
    </recommendedName>
</protein>
<sequence length="271" mass="29032">MSAGYTEEERQAAYYAAQAAGPSATPTYYGSAGYAPAAGPSTSSSSTYVPHHNNAYDPEMAQQSLAYNYKPDQASSSAGPSGAGLPGAGAGAGAGAGLGAGAAADPATQGYMGPDGKWVHPPKPTKKAAQGKRETVIRSKGGRVWEDQTLLEWDPSWFRLFVGDLSNDVNDNTLNNAFAKYPSYCKCKVVRDRLSMKARYGFIAFSDPEDYLKAWKEMDGKYVGNRPIRLMKCTDKFGGTKAVQIGARRGKELDKIQKNKGKPLDGRPVPW</sequence>
<dbReference type="Proteomes" id="UP000812966">
    <property type="component" value="Unassembled WGS sequence"/>
</dbReference>
<evidence type="ECO:0000256" key="3">
    <source>
        <dbReference type="SAM" id="MobiDB-lite"/>
    </source>
</evidence>
<keyword evidence="1 2" id="KW-0694">RNA-binding</keyword>
<dbReference type="Pfam" id="PF00076">
    <property type="entry name" value="RRM_1"/>
    <property type="match status" value="1"/>
</dbReference>
<name>A0A8K0JDH6_9TREE</name>
<evidence type="ECO:0000313" key="6">
    <source>
        <dbReference type="Proteomes" id="UP000812966"/>
    </source>
</evidence>
<dbReference type="CDD" id="cd12383">
    <property type="entry name" value="RRM_RBM42"/>
    <property type="match status" value="1"/>
</dbReference>
<dbReference type="PANTHER" id="PTHR47640">
    <property type="entry name" value="TRNA SELENOCYSTEINE 1-ASSOCIATED PROTEIN 1-RELATED-RELATED"/>
    <property type="match status" value="1"/>
</dbReference>
<feature type="compositionally biased region" description="Basic and acidic residues" evidence="3">
    <location>
        <begin position="252"/>
        <end position="265"/>
    </location>
</feature>
<dbReference type="InterPro" id="IPR012677">
    <property type="entry name" value="Nucleotide-bd_a/b_plait_sf"/>
</dbReference>
<evidence type="ECO:0000256" key="2">
    <source>
        <dbReference type="PROSITE-ProRule" id="PRU00176"/>
    </source>
</evidence>
<feature type="compositionally biased region" description="Low complexity" evidence="3">
    <location>
        <begin position="30"/>
        <end position="48"/>
    </location>
</feature>
<dbReference type="PROSITE" id="PS50102">
    <property type="entry name" value="RRM"/>
    <property type="match status" value="1"/>
</dbReference>
<dbReference type="InterPro" id="IPR050825">
    <property type="entry name" value="RBM42_RBP45_47-like"/>
</dbReference>
<dbReference type="GO" id="GO:0003729">
    <property type="term" value="F:mRNA binding"/>
    <property type="evidence" value="ECO:0007669"/>
    <property type="project" value="InterPro"/>
</dbReference>
<evidence type="ECO:0000313" key="5">
    <source>
        <dbReference type="EMBL" id="KAG7527231.1"/>
    </source>
</evidence>
<proteinExistence type="predicted"/>
<evidence type="ECO:0000256" key="1">
    <source>
        <dbReference type="ARBA" id="ARBA00022884"/>
    </source>
</evidence>
<feature type="domain" description="RRM" evidence="4">
    <location>
        <begin position="158"/>
        <end position="235"/>
    </location>
</feature>
<reference evidence="5" key="1">
    <citation type="submission" date="2020-04" db="EMBL/GenBank/DDBJ databases">
        <title>Analysis of mating type loci in Filobasidium floriforme.</title>
        <authorList>
            <person name="Nowrousian M."/>
        </authorList>
    </citation>
    <scope>NUCLEOTIDE SEQUENCE</scope>
    <source>
        <strain evidence="5">CBS 6242</strain>
    </source>
</reference>
<accession>A0A8K0JDH6</accession>
<dbReference type="InterPro" id="IPR035979">
    <property type="entry name" value="RBD_domain_sf"/>
</dbReference>
<evidence type="ECO:0000259" key="4">
    <source>
        <dbReference type="PROSITE" id="PS50102"/>
    </source>
</evidence>
<feature type="region of interest" description="Disordered" evidence="3">
    <location>
        <begin position="252"/>
        <end position="271"/>
    </location>
</feature>
<dbReference type="InterPro" id="IPR000504">
    <property type="entry name" value="RRM_dom"/>
</dbReference>
<keyword evidence="6" id="KW-1185">Reference proteome</keyword>
<dbReference type="Gene3D" id="3.30.70.330">
    <property type="match status" value="1"/>
</dbReference>
<feature type="region of interest" description="Disordered" evidence="3">
    <location>
        <begin position="109"/>
        <end position="134"/>
    </location>
</feature>
<dbReference type="InterPro" id="IPR034215">
    <property type="entry name" value="RBM42_RRM"/>
</dbReference>
<dbReference type="AlphaFoldDB" id="A0A8K0JDH6"/>
<dbReference type="EMBL" id="JABELV010000394">
    <property type="protein sequence ID" value="KAG7527231.1"/>
    <property type="molecule type" value="Genomic_DNA"/>
</dbReference>
<dbReference type="SMART" id="SM00360">
    <property type="entry name" value="RRM"/>
    <property type="match status" value="1"/>
</dbReference>
<organism evidence="5 6">
    <name type="scientific">Filobasidium floriforme</name>
    <dbReference type="NCBI Taxonomy" id="5210"/>
    <lineage>
        <taxon>Eukaryota</taxon>
        <taxon>Fungi</taxon>
        <taxon>Dikarya</taxon>
        <taxon>Basidiomycota</taxon>
        <taxon>Agaricomycotina</taxon>
        <taxon>Tremellomycetes</taxon>
        <taxon>Filobasidiales</taxon>
        <taxon>Filobasidiaceae</taxon>
        <taxon>Filobasidium</taxon>
    </lineage>
</organism>